<accession>A0A0J6WL65</accession>
<reference evidence="2 3" key="1">
    <citation type="journal article" date="2015" name="Genome Biol. Evol.">
        <title>Characterization of Three Mycobacterium spp. with Potential Use in Bioremediation by Genome Sequencing and Comparative Genomics.</title>
        <authorList>
            <person name="Das S."/>
            <person name="Pettersson B.M."/>
            <person name="Behra P.R."/>
            <person name="Ramesh M."/>
            <person name="Dasgupta S."/>
            <person name="Bhattacharya A."/>
            <person name="Kirsebom L.A."/>
        </authorList>
    </citation>
    <scope>NUCLEOTIDE SEQUENCE [LARGE SCALE GENOMIC DNA]</scope>
    <source>
        <strain evidence="2 3">DSM 43826</strain>
    </source>
</reference>
<evidence type="ECO:0000313" key="3">
    <source>
        <dbReference type="Proteomes" id="UP000036513"/>
    </source>
</evidence>
<dbReference type="RefSeq" id="WP_234713855.1">
    <property type="nucleotide sequence ID" value="NZ_JYNL01000009.1"/>
</dbReference>
<dbReference type="PATRIC" id="fig|37916.4.peg.946"/>
<evidence type="ECO:0000313" key="2">
    <source>
        <dbReference type="EMBL" id="KMO82447.1"/>
    </source>
</evidence>
<sequence>MSIGRVWADADPQPASSSLGAAALQQSPRRIALLLTAFRCPSCGRDWVLDTDGQAWDLDETDYTDRGSWP</sequence>
<proteinExistence type="predicted"/>
<comment type="caution">
    <text evidence="2">The sequence shown here is derived from an EMBL/GenBank/DDBJ whole genome shotgun (WGS) entry which is preliminary data.</text>
</comment>
<dbReference type="STRING" id="37916.MCHLDSM_01070"/>
<dbReference type="EMBL" id="JYNL01000009">
    <property type="protein sequence ID" value="KMO82447.1"/>
    <property type="molecule type" value="Genomic_DNA"/>
</dbReference>
<feature type="compositionally biased region" description="Low complexity" evidence="1">
    <location>
        <begin position="12"/>
        <end position="21"/>
    </location>
</feature>
<feature type="region of interest" description="Disordered" evidence="1">
    <location>
        <begin position="1"/>
        <end position="21"/>
    </location>
</feature>
<name>A0A0J6WL65_9MYCO</name>
<evidence type="ECO:0000256" key="1">
    <source>
        <dbReference type="SAM" id="MobiDB-lite"/>
    </source>
</evidence>
<protein>
    <submittedName>
        <fullName evidence="2">Uncharacterized protein</fullName>
    </submittedName>
</protein>
<dbReference type="Proteomes" id="UP000036513">
    <property type="component" value="Unassembled WGS sequence"/>
</dbReference>
<dbReference type="AlphaFoldDB" id="A0A0J6WL65"/>
<organism evidence="2 3">
    <name type="scientific">Mycolicibacterium chlorophenolicum</name>
    <dbReference type="NCBI Taxonomy" id="37916"/>
    <lineage>
        <taxon>Bacteria</taxon>
        <taxon>Bacillati</taxon>
        <taxon>Actinomycetota</taxon>
        <taxon>Actinomycetes</taxon>
        <taxon>Mycobacteriales</taxon>
        <taxon>Mycobacteriaceae</taxon>
        <taxon>Mycolicibacterium</taxon>
    </lineage>
</organism>
<gene>
    <name evidence="2" type="ORF">MCHLDSM_01070</name>
</gene>
<keyword evidence="3" id="KW-1185">Reference proteome</keyword>